<accession>A0A0A9H7R3</accession>
<keyword evidence="1" id="KW-0472">Membrane</keyword>
<reference evidence="2" key="1">
    <citation type="submission" date="2014-09" db="EMBL/GenBank/DDBJ databases">
        <authorList>
            <person name="Magalhaes I.L.F."/>
            <person name="Oliveira U."/>
            <person name="Santos F.R."/>
            <person name="Vidigal T.H.D.A."/>
            <person name="Brescovit A.D."/>
            <person name="Santos A.J."/>
        </authorList>
    </citation>
    <scope>NUCLEOTIDE SEQUENCE</scope>
    <source>
        <tissue evidence="2">Shoot tissue taken approximately 20 cm above the soil surface</tissue>
    </source>
</reference>
<evidence type="ECO:0000313" key="2">
    <source>
        <dbReference type="EMBL" id="JAE30896.1"/>
    </source>
</evidence>
<dbReference type="AlphaFoldDB" id="A0A0A9H7R3"/>
<keyword evidence="1" id="KW-0812">Transmembrane</keyword>
<feature type="transmembrane region" description="Helical" evidence="1">
    <location>
        <begin position="6"/>
        <end position="26"/>
    </location>
</feature>
<keyword evidence="1" id="KW-1133">Transmembrane helix</keyword>
<evidence type="ECO:0000256" key="1">
    <source>
        <dbReference type="SAM" id="Phobius"/>
    </source>
</evidence>
<name>A0A0A9H7R3_ARUDO</name>
<protein>
    <submittedName>
        <fullName evidence="2">Uncharacterized protein</fullName>
    </submittedName>
</protein>
<proteinExistence type="predicted"/>
<dbReference type="EMBL" id="GBRH01167000">
    <property type="protein sequence ID" value="JAE30896.1"/>
    <property type="molecule type" value="Transcribed_RNA"/>
</dbReference>
<sequence>MYMWNVVVSVTVVPVASYLSFVFYSLRPKKT</sequence>
<organism evidence="2">
    <name type="scientific">Arundo donax</name>
    <name type="common">Giant reed</name>
    <name type="synonym">Donax arundinaceus</name>
    <dbReference type="NCBI Taxonomy" id="35708"/>
    <lineage>
        <taxon>Eukaryota</taxon>
        <taxon>Viridiplantae</taxon>
        <taxon>Streptophyta</taxon>
        <taxon>Embryophyta</taxon>
        <taxon>Tracheophyta</taxon>
        <taxon>Spermatophyta</taxon>
        <taxon>Magnoliopsida</taxon>
        <taxon>Liliopsida</taxon>
        <taxon>Poales</taxon>
        <taxon>Poaceae</taxon>
        <taxon>PACMAD clade</taxon>
        <taxon>Arundinoideae</taxon>
        <taxon>Arundineae</taxon>
        <taxon>Arundo</taxon>
    </lineage>
</organism>
<reference evidence="2" key="2">
    <citation type="journal article" date="2015" name="Data Brief">
        <title>Shoot transcriptome of the giant reed, Arundo donax.</title>
        <authorList>
            <person name="Barrero R.A."/>
            <person name="Guerrero F.D."/>
            <person name="Moolhuijzen P."/>
            <person name="Goolsby J.A."/>
            <person name="Tidwell J."/>
            <person name="Bellgard S.E."/>
            <person name="Bellgard M.I."/>
        </authorList>
    </citation>
    <scope>NUCLEOTIDE SEQUENCE</scope>
    <source>
        <tissue evidence="2">Shoot tissue taken approximately 20 cm above the soil surface</tissue>
    </source>
</reference>